<feature type="transmembrane region" description="Helical" evidence="2">
    <location>
        <begin position="36"/>
        <end position="58"/>
    </location>
</feature>
<feature type="compositionally biased region" description="Polar residues" evidence="1">
    <location>
        <begin position="125"/>
        <end position="141"/>
    </location>
</feature>
<keyword evidence="2" id="KW-0472">Membrane</keyword>
<feature type="compositionally biased region" description="Polar residues" evidence="1">
    <location>
        <begin position="104"/>
        <end position="114"/>
    </location>
</feature>
<sequence length="141" mass="16342">MLQPRVMWRYRLPEDDSGDTYEKISQELTKVNKRQVLAACCIFFICFTHIVLASTLKYHGKAHLVIWLYFAIPIILVLTFPGVGSENCTRLPKKEKERRDREQQLSNAGTNGPSNLHPHPHLHPQENQSLPQYTETNETKE</sequence>
<dbReference type="GeneID" id="25035852"/>
<organism evidence="3 4">
    <name type="scientific">Schizosaccharomyces cryophilus (strain OY26 / ATCC MYA-4695 / CBS 11777 / NBRC 106824 / NRRL Y48691)</name>
    <name type="common">Fission yeast</name>
    <dbReference type="NCBI Taxonomy" id="653667"/>
    <lineage>
        <taxon>Eukaryota</taxon>
        <taxon>Fungi</taxon>
        <taxon>Dikarya</taxon>
        <taxon>Ascomycota</taxon>
        <taxon>Taphrinomycotina</taxon>
        <taxon>Schizosaccharomycetes</taxon>
        <taxon>Schizosaccharomycetales</taxon>
        <taxon>Schizosaccharomycetaceae</taxon>
        <taxon>Schizosaccharomyces</taxon>
    </lineage>
</organism>
<evidence type="ECO:0000313" key="3">
    <source>
        <dbReference type="EMBL" id="EPY49643.1"/>
    </source>
</evidence>
<feature type="compositionally biased region" description="Basic and acidic residues" evidence="1">
    <location>
        <begin position="92"/>
        <end position="103"/>
    </location>
</feature>
<reference evidence="3 4" key="1">
    <citation type="journal article" date="2011" name="Science">
        <title>Comparative functional genomics of the fission yeasts.</title>
        <authorList>
            <person name="Rhind N."/>
            <person name="Chen Z."/>
            <person name="Yassour M."/>
            <person name="Thompson D.A."/>
            <person name="Haas B.J."/>
            <person name="Habib N."/>
            <person name="Wapinski I."/>
            <person name="Roy S."/>
            <person name="Lin M.F."/>
            <person name="Heiman D.I."/>
            <person name="Young S.K."/>
            <person name="Furuya K."/>
            <person name="Guo Y."/>
            <person name="Pidoux A."/>
            <person name="Chen H.M."/>
            <person name="Robbertse B."/>
            <person name="Goldberg J.M."/>
            <person name="Aoki K."/>
            <person name="Bayne E.H."/>
            <person name="Berlin A.M."/>
            <person name="Desjardins C.A."/>
            <person name="Dobbs E."/>
            <person name="Dukaj L."/>
            <person name="Fan L."/>
            <person name="FitzGerald M.G."/>
            <person name="French C."/>
            <person name="Gujja S."/>
            <person name="Hansen K."/>
            <person name="Keifenheim D."/>
            <person name="Levin J.Z."/>
            <person name="Mosher R.A."/>
            <person name="Mueller C.A."/>
            <person name="Pfiffner J."/>
            <person name="Priest M."/>
            <person name="Russ C."/>
            <person name="Smialowska A."/>
            <person name="Swoboda P."/>
            <person name="Sykes S.M."/>
            <person name="Vaughn M."/>
            <person name="Vengrova S."/>
            <person name="Yoder R."/>
            <person name="Zeng Q."/>
            <person name="Allshire R."/>
            <person name="Baulcombe D."/>
            <person name="Birren B.W."/>
            <person name="Brown W."/>
            <person name="Ekwall K."/>
            <person name="Kellis M."/>
            <person name="Leatherwood J."/>
            <person name="Levin H."/>
            <person name="Margalit H."/>
            <person name="Martienssen R."/>
            <person name="Nieduszynski C.A."/>
            <person name="Spatafora J.W."/>
            <person name="Friedman N."/>
            <person name="Dalgaard J.Z."/>
            <person name="Baumann P."/>
            <person name="Niki H."/>
            <person name="Regev A."/>
            <person name="Nusbaum C."/>
        </authorList>
    </citation>
    <scope>NUCLEOTIDE SEQUENCE [LARGE SCALE GENOMIC DNA]</scope>
    <source>
        <strain evidence="4">OY26 / ATCC MYA-4695 / CBS 11777 / NBRC 106824 / NRRL Y48691</strain>
    </source>
</reference>
<keyword evidence="2" id="KW-1133">Transmembrane helix</keyword>
<proteinExistence type="predicted"/>
<evidence type="ECO:0000256" key="2">
    <source>
        <dbReference type="SAM" id="Phobius"/>
    </source>
</evidence>
<feature type="transmembrane region" description="Helical" evidence="2">
    <location>
        <begin position="64"/>
        <end position="84"/>
    </location>
</feature>
<name>S9VNU4_SCHCR</name>
<keyword evidence="4" id="KW-1185">Reference proteome</keyword>
<dbReference type="HOGENOM" id="CLU_157439_0_0_1"/>
<feature type="region of interest" description="Disordered" evidence="1">
    <location>
        <begin position="84"/>
        <end position="141"/>
    </location>
</feature>
<evidence type="ECO:0000256" key="1">
    <source>
        <dbReference type="SAM" id="MobiDB-lite"/>
    </source>
</evidence>
<dbReference type="Proteomes" id="UP000015464">
    <property type="component" value="Unassembled WGS sequence"/>
</dbReference>
<keyword evidence="2" id="KW-0812">Transmembrane</keyword>
<dbReference type="RefSeq" id="XP_013025666.1">
    <property type="nucleotide sequence ID" value="XM_013170212.1"/>
</dbReference>
<protein>
    <submittedName>
        <fullName evidence="3">Uncharacterized protein</fullName>
    </submittedName>
</protein>
<accession>S9VNU4</accession>
<dbReference type="AlphaFoldDB" id="S9VNU4"/>
<evidence type="ECO:0000313" key="4">
    <source>
        <dbReference type="Proteomes" id="UP000015464"/>
    </source>
</evidence>
<gene>
    <name evidence="3" type="ORF">SPOG_01524</name>
</gene>
<dbReference type="EMBL" id="KE546995">
    <property type="protein sequence ID" value="EPY49643.1"/>
    <property type="molecule type" value="Genomic_DNA"/>
</dbReference>